<name>A0A9R1XRG2_LACSA</name>
<evidence type="ECO:0000256" key="1">
    <source>
        <dbReference type="SAM" id="Phobius"/>
    </source>
</evidence>
<keyword evidence="1" id="KW-1133">Transmembrane helix</keyword>
<keyword evidence="1" id="KW-0812">Transmembrane</keyword>
<evidence type="ECO:0000313" key="2">
    <source>
        <dbReference type="EMBL" id="KAJ0222744.1"/>
    </source>
</evidence>
<dbReference type="EMBL" id="NBSK02000002">
    <property type="protein sequence ID" value="KAJ0222744.1"/>
    <property type="molecule type" value="Genomic_DNA"/>
</dbReference>
<comment type="caution">
    <text evidence="2">The sequence shown here is derived from an EMBL/GenBank/DDBJ whole genome shotgun (WGS) entry which is preliminary data.</text>
</comment>
<dbReference type="Proteomes" id="UP000235145">
    <property type="component" value="Unassembled WGS sequence"/>
</dbReference>
<protein>
    <submittedName>
        <fullName evidence="2">Uncharacterized protein</fullName>
    </submittedName>
</protein>
<keyword evidence="1" id="KW-0472">Membrane</keyword>
<feature type="transmembrane region" description="Helical" evidence="1">
    <location>
        <begin position="34"/>
        <end position="54"/>
    </location>
</feature>
<reference evidence="2 3" key="1">
    <citation type="journal article" date="2017" name="Nat. Commun.">
        <title>Genome assembly with in vitro proximity ligation data and whole-genome triplication in lettuce.</title>
        <authorList>
            <person name="Reyes-Chin-Wo S."/>
            <person name="Wang Z."/>
            <person name="Yang X."/>
            <person name="Kozik A."/>
            <person name="Arikit S."/>
            <person name="Song C."/>
            <person name="Xia L."/>
            <person name="Froenicke L."/>
            <person name="Lavelle D.O."/>
            <person name="Truco M.J."/>
            <person name="Xia R."/>
            <person name="Zhu S."/>
            <person name="Xu C."/>
            <person name="Xu H."/>
            <person name="Xu X."/>
            <person name="Cox K."/>
            <person name="Korf I."/>
            <person name="Meyers B.C."/>
            <person name="Michelmore R.W."/>
        </authorList>
    </citation>
    <scope>NUCLEOTIDE SEQUENCE [LARGE SCALE GENOMIC DNA]</scope>
    <source>
        <strain evidence="3">cv. Salinas</strain>
        <tissue evidence="2">Seedlings</tissue>
    </source>
</reference>
<dbReference type="AlphaFoldDB" id="A0A9R1XRG2"/>
<proteinExistence type="predicted"/>
<accession>A0A9R1XRG2</accession>
<gene>
    <name evidence="2" type="ORF">LSAT_V11C200058290</name>
</gene>
<organism evidence="2 3">
    <name type="scientific">Lactuca sativa</name>
    <name type="common">Garden lettuce</name>
    <dbReference type="NCBI Taxonomy" id="4236"/>
    <lineage>
        <taxon>Eukaryota</taxon>
        <taxon>Viridiplantae</taxon>
        <taxon>Streptophyta</taxon>
        <taxon>Embryophyta</taxon>
        <taxon>Tracheophyta</taxon>
        <taxon>Spermatophyta</taxon>
        <taxon>Magnoliopsida</taxon>
        <taxon>eudicotyledons</taxon>
        <taxon>Gunneridae</taxon>
        <taxon>Pentapetalae</taxon>
        <taxon>asterids</taxon>
        <taxon>campanulids</taxon>
        <taxon>Asterales</taxon>
        <taxon>Asteraceae</taxon>
        <taxon>Cichorioideae</taxon>
        <taxon>Cichorieae</taxon>
        <taxon>Lactucinae</taxon>
        <taxon>Lactuca</taxon>
    </lineage>
</organism>
<evidence type="ECO:0000313" key="3">
    <source>
        <dbReference type="Proteomes" id="UP000235145"/>
    </source>
</evidence>
<sequence>MVKQHAYDKKTNTLLTIVCSRLIHLFYRRGLQRLFVLELCVGLILFVSGCYDLAFGKHYYYIYLCVQGIAFIVMGLGYVGTQVPSS</sequence>
<keyword evidence="3" id="KW-1185">Reference proteome</keyword>
<feature type="transmembrane region" description="Helical" evidence="1">
    <location>
        <begin position="60"/>
        <end position="80"/>
    </location>
</feature>